<protein>
    <submittedName>
        <fullName evidence="2">Photosystem reaction center subunit H</fullName>
    </submittedName>
</protein>
<dbReference type="InterPro" id="IPR027275">
    <property type="entry name" value="PRC-brl_dom"/>
</dbReference>
<dbReference type="RefSeq" id="WP_152758982.1">
    <property type="nucleotide sequence ID" value="NZ_WHLY01000002.1"/>
</dbReference>
<dbReference type="Proteomes" id="UP000479293">
    <property type="component" value="Unassembled WGS sequence"/>
</dbReference>
<dbReference type="GO" id="GO:0030077">
    <property type="term" value="C:plasma membrane light-harvesting complex"/>
    <property type="evidence" value="ECO:0007669"/>
    <property type="project" value="InterPro"/>
</dbReference>
<evidence type="ECO:0000313" key="2">
    <source>
        <dbReference type="EMBL" id="MPR33599.1"/>
    </source>
</evidence>
<comment type="caution">
    <text evidence="2">The sequence shown here is derived from an EMBL/GenBank/DDBJ whole genome shotgun (WGS) entry which is preliminary data.</text>
</comment>
<dbReference type="Gene3D" id="3.90.50.10">
    <property type="entry name" value="Photosynthetic Reaction Center, subunit H, domain 2"/>
    <property type="match status" value="1"/>
</dbReference>
<dbReference type="EMBL" id="WHLY01000002">
    <property type="protein sequence ID" value="MPR33599.1"/>
    <property type="molecule type" value="Genomic_DNA"/>
</dbReference>
<dbReference type="GO" id="GO:0019684">
    <property type="term" value="P:photosynthesis, light reaction"/>
    <property type="evidence" value="ECO:0007669"/>
    <property type="project" value="InterPro"/>
</dbReference>
<dbReference type="SUPFAM" id="SSF50346">
    <property type="entry name" value="PRC-barrel domain"/>
    <property type="match status" value="1"/>
</dbReference>
<sequence>MTDKKKDLYYLDDLSDYKVASDFSDVRGWPVKDADDRTIGKVDGLLASKKAERVVYLDVEVNEELIEDGHKPLEASASEGVHEFINKEGENHVIIPIGMVSLREDDEEVYTDQINRATFAKTNRFSKGTDFDQDYEIEVYRLYLGDPTVIIPVDDRNALYSRDEFDYTKSRQPS</sequence>
<name>A0A7C9BQ59_9BACT</name>
<dbReference type="AlphaFoldDB" id="A0A7C9BQ59"/>
<reference evidence="2 3" key="1">
    <citation type="submission" date="2019-10" db="EMBL/GenBank/DDBJ databases">
        <title>Draft Genome Sequence of Cytophagaceae sp. SJW1-29.</title>
        <authorList>
            <person name="Choi A."/>
        </authorList>
    </citation>
    <scope>NUCLEOTIDE SEQUENCE [LARGE SCALE GENOMIC DNA]</scope>
    <source>
        <strain evidence="2 3">SJW1-29</strain>
    </source>
</reference>
<dbReference type="InterPro" id="IPR011033">
    <property type="entry name" value="PRC_barrel-like_sf"/>
</dbReference>
<dbReference type="InterPro" id="IPR014747">
    <property type="entry name" value="Bac_photo_RC_H_C"/>
</dbReference>
<proteinExistence type="predicted"/>
<accession>A0A7C9BQ59</accession>
<keyword evidence="3" id="KW-1185">Reference proteome</keyword>
<gene>
    <name evidence="2" type="ORF">GBK04_09515</name>
</gene>
<organism evidence="2 3">
    <name type="scientific">Salmonirosea aquatica</name>
    <dbReference type="NCBI Taxonomy" id="2654236"/>
    <lineage>
        <taxon>Bacteria</taxon>
        <taxon>Pseudomonadati</taxon>
        <taxon>Bacteroidota</taxon>
        <taxon>Cytophagia</taxon>
        <taxon>Cytophagales</taxon>
        <taxon>Spirosomataceae</taxon>
        <taxon>Salmonirosea</taxon>
    </lineage>
</organism>
<evidence type="ECO:0000259" key="1">
    <source>
        <dbReference type="Pfam" id="PF05239"/>
    </source>
</evidence>
<feature type="domain" description="PRC-barrel" evidence="1">
    <location>
        <begin position="22"/>
        <end position="104"/>
    </location>
</feature>
<dbReference type="Pfam" id="PF05239">
    <property type="entry name" value="PRC"/>
    <property type="match status" value="1"/>
</dbReference>
<evidence type="ECO:0000313" key="3">
    <source>
        <dbReference type="Proteomes" id="UP000479293"/>
    </source>
</evidence>